<dbReference type="EMBL" id="CAJVCH010221134">
    <property type="protein sequence ID" value="CAG7731897.1"/>
    <property type="molecule type" value="Genomic_DNA"/>
</dbReference>
<reference evidence="1" key="1">
    <citation type="submission" date="2021-06" db="EMBL/GenBank/DDBJ databases">
        <authorList>
            <person name="Hodson N. C."/>
            <person name="Mongue J. A."/>
            <person name="Jaron S. K."/>
        </authorList>
    </citation>
    <scope>NUCLEOTIDE SEQUENCE</scope>
</reference>
<proteinExistence type="predicted"/>
<evidence type="ECO:0000313" key="2">
    <source>
        <dbReference type="Proteomes" id="UP000708208"/>
    </source>
</evidence>
<evidence type="ECO:0000313" key="1">
    <source>
        <dbReference type="EMBL" id="CAG7731897.1"/>
    </source>
</evidence>
<organism evidence="1 2">
    <name type="scientific">Allacma fusca</name>
    <dbReference type="NCBI Taxonomy" id="39272"/>
    <lineage>
        <taxon>Eukaryota</taxon>
        <taxon>Metazoa</taxon>
        <taxon>Ecdysozoa</taxon>
        <taxon>Arthropoda</taxon>
        <taxon>Hexapoda</taxon>
        <taxon>Collembola</taxon>
        <taxon>Symphypleona</taxon>
        <taxon>Sminthuridae</taxon>
        <taxon>Allacma</taxon>
    </lineage>
</organism>
<accession>A0A8J2PA37</accession>
<comment type="caution">
    <text evidence="1">The sequence shown here is derived from an EMBL/GenBank/DDBJ whole genome shotgun (WGS) entry which is preliminary data.</text>
</comment>
<dbReference type="Proteomes" id="UP000708208">
    <property type="component" value="Unassembled WGS sequence"/>
</dbReference>
<sequence length="8" mass="873">NAKSINQV</sequence>
<name>A0A8J2PA37_9HEXA</name>
<feature type="non-terminal residue" evidence="1">
    <location>
        <position position="1"/>
    </location>
</feature>
<keyword evidence="2" id="KW-1185">Reference proteome</keyword>
<gene>
    <name evidence="1" type="ORF">AFUS01_LOCUS20453</name>
</gene>
<protein>
    <submittedName>
        <fullName evidence="1">Uncharacterized protein</fullName>
    </submittedName>
</protein>